<reference evidence="13 14" key="1">
    <citation type="submission" date="2023-01" db="EMBL/GenBank/DDBJ databases">
        <authorList>
            <person name="Whitehead M."/>
        </authorList>
    </citation>
    <scope>NUCLEOTIDE SEQUENCE [LARGE SCALE GENOMIC DNA]</scope>
</reference>
<feature type="domain" description="Reverse transcriptase" evidence="11">
    <location>
        <begin position="479"/>
        <end position="659"/>
    </location>
</feature>
<sequence length="1327" mass="150546">MPRLKAKKRQSTSSGFQGNDDTVINESAGSSRTINFRDVQESLYPFSGDDSYSVEKWVADVEEMAEVCGWTSLEIFIYGKRLLQGTAMLFIRAECGIKSWETLRDRLRDEFRNRLTAADVHRQLAAQTRQEGETLMQFLYRMRELAMQGSVQDDSLIDYVISGIQDSEVNKTVLYGATNIVEFKRKLEVYGVINQRILVEAKNNIKPHGRRSEPYNQLRPSQPVDKSLLRCYTCGVKGHLSPDCPDAAKGIKCFACQSHGHRAADCPNAGRRNEDGPQMYQVNSLPADNRIFKLVKVQGVDTAALIDTGCDMNICRRSFMMLLSQESAVSAKVRLSGPAGSSFYTEKMCAVDLSVDGNTYHIDLYSVSDDDILCDLIIGRHLFQTKAELRVGPKLIEISRVPEQRIMAIETCMDELDVGHRQSLPTIQRVVDSYKPVAARSAPIKTSIILSDDQPVYQRPRRLAPKEKAAVDEQVDEWLREGIIRPSCSDYASPVVLVSKKDGTMRLCIDYRLLNKKVIRDRYPLPLIEDQIDRLRDAAVFSVLDLRNGFFHVPVEEGSVKYTSFVTPNGQFEFLRTPFGLCTAPSVFQRFINFVFRDLIKAGYVMAYMDDLIVVANSIPQGIERLEEVLKAAQEYGLEIKWSKCQFLKESIEYLGYRIRHNSIRPSEAKVSAVRHFPIPHNVKSVQSFLGLTGYFRKFIPAYSNVAKPLSDLLKQGACFEFGHKQEAAVLELKKRLTSEPVLTIFNPAAEAIELHTDASQWGFGAVLLQLENDGELHPVYFMSKKTTDPQQKYHSYELEVLAIVEAIKKFRSYLLGLQFKIVTDCAAFTKTLEKKELATRVARWALLLSEYDYKIEHRAGSRMPHVDSLSRYPVCMAIKSELLARLVSAQEADPELSTLKLESQRDNRDDFSVEGGLLYELKGSKKLLVVPRAMCREIIQDIHKIGHLGVKRTEELLSQEYSIADVSNKIKEVIRNCVPCILMNRKQGKQEGLLNCIDKGESPLSTWHLDFMGPLTRTAKGYNHILAVVDAFTKFCWLFSTKSTTAYEVITKLTTLETTFGNPERIVTDRGAAFTSLSFESYCEDRGIRHVLITAGMPRGNGQVERLNATIANILAKLSIDNPDRWWQYLHRVQMALNSSFQRSIGMTPFQLTFGVEMKHPENVQFRKIVEQEYVQCHVEQHQEVIREAKSNILKAQLEQQKTYNKKRKEATQYGPGDLVAIKRTQFLPTSKLCPKYLGPYCVTRRAGPNRYDVRKIGTGEGPVKTSTGSDYMKKWKENPKEDELSSEMDVIQEDELSSEMDVIQEDELSSEADVIKEGENVGFQH</sequence>
<dbReference type="InterPro" id="IPR021109">
    <property type="entry name" value="Peptidase_aspartic_dom_sf"/>
</dbReference>
<feature type="domain" description="Integrase catalytic" evidence="12">
    <location>
        <begin position="1000"/>
        <end position="1158"/>
    </location>
</feature>
<keyword evidence="8" id="KW-0862">Zinc</keyword>
<dbReference type="SUPFAM" id="SSF53098">
    <property type="entry name" value="Ribonuclease H-like"/>
    <property type="match status" value="1"/>
</dbReference>
<evidence type="ECO:0000259" key="11">
    <source>
        <dbReference type="PROSITE" id="PS50878"/>
    </source>
</evidence>
<dbReference type="PANTHER" id="PTHR37984:SF5">
    <property type="entry name" value="PROTEIN NYNRIN-LIKE"/>
    <property type="match status" value="1"/>
</dbReference>
<keyword evidence="8" id="KW-0479">Metal-binding</keyword>
<accession>A0AAV0XSI3</accession>
<dbReference type="Gene3D" id="4.10.60.10">
    <property type="entry name" value="Zinc finger, CCHC-type"/>
    <property type="match status" value="1"/>
</dbReference>
<dbReference type="GO" id="GO:0003676">
    <property type="term" value="F:nucleic acid binding"/>
    <property type="evidence" value="ECO:0007669"/>
    <property type="project" value="InterPro"/>
</dbReference>
<dbReference type="Gene3D" id="3.30.420.10">
    <property type="entry name" value="Ribonuclease H-like superfamily/Ribonuclease H"/>
    <property type="match status" value="1"/>
</dbReference>
<dbReference type="InterPro" id="IPR036397">
    <property type="entry name" value="RNaseH_sf"/>
</dbReference>
<dbReference type="FunFam" id="3.30.70.270:FF:000023">
    <property type="entry name" value="Pol"/>
    <property type="match status" value="1"/>
</dbReference>
<keyword evidence="5" id="KW-0255">Endonuclease</keyword>
<dbReference type="SUPFAM" id="SSF50630">
    <property type="entry name" value="Acid proteases"/>
    <property type="match status" value="1"/>
</dbReference>
<dbReference type="FunFam" id="3.30.420.10:FF:000032">
    <property type="entry name" value="Retrovirus-related Pol polyprotein from transposon 297-like Protein"/>
    <property type="match status" value="1"/>
</dbReference>
<dbReference type="InterPro" id="IPR036875">
    <property type="entry name" value="Znf_CCHC_sf"/>
</dbReference>
<evidence type="ECO:0000256" key="3">
    <source>
        <dbReference type="ARBA" id="ARBA00022695"/>
    </source>
</evidence>
<proteinExistence type="predicted"/>
<dbReference type="InterPro" id="IPR041588">
    <property type="entry name" value="Integrase_H2C2"/>
</dbReference>
<dbReference type="PANTHER" id="PTHR37984">
    <property type="entry name" value="PROTEIN CBG26694"/>
    <property type="match status" value="1"/>
</dbReference>
<dbReference type="Proteomes" id="UP001160148">
    <property type="component" value="Unassembled WGS sequence"/>
</dbReference>
<dbReference type="Pfam" id="PF00098">
    <property type="entry name" value="zf-CCHC"/>
    <property type="match status" value="2"/>
</dbReference>
<dbReference type="GO" id="GO:0004519">
    <property type="term" value="F:endonuclease activity"/>
    <property type="evidence" value="ECO:0007669"/>
    <property type="project" value="UniProtKB-KW"/>
</dbReference>
<dbReference type="InterPro" id="IPR001878">
    <property type="entry name" value="Znf_CCHC"/>
</dbReference>
<dbReference type="InterPro" id="IPR043128">
    <property type="entry name" value="Rev_trsase/Diguanyl_cyclase"/>
</dbReference>
<evidence type="ECO:0000256" key="9">
    <source>
        <dbReference type="SAM" id="MobiDB-lite"/>
    </source>
</evidence>
<keyword evidence="6" id="KW-0378">Hydrolase</keyword>
<dbReference type="Gene3D" id="3.30.70.270">
    <property type="match status" value="2"/>
</dbReference>
<dbReference type="GO" id="GO:0008270">
    <property type="term" value="F:zinc ion binding"/>
    <property type="evidence" value="ECO:0007669"/>
    <property type="project" value="UniProtKB-KW"/>
</dbReference>
<evidence type="ECO:0000256" key="8">
    <source>
        <dbReference type="PROSITE-ProRule" id="PRU00047"/>
    </source>
</evidence>
<feature type="compositionally biased region" description="Acidic residues" evidence="9">
    <location>
        <begin position="1297"/>
        <end position="1312"/>
    </location>
</feature>
<feature type="compositionally biased region" description="Basic residues" evidence="9">
    <location>
        <begin position="1"/>
        <end position="10"/>
    </location>
</feature>
<dbReference type="EMBL" id="CARXXK010000561">
    <property type="protein sequence ID" value="CAI6370822.1"/>
    <property type="molecule type" value="Genomic_DNA"/>
</dbReference>
<dbReference type="GO" id="GO:0015074">
    <property type="term" value="P:DNA integration"/>
    <property type="evidence" value="ECO:0007669"/>
    <property type="project" value="InterPro"/>
</dbReference>
<feature type="region of interest" description="Disordered" evidence="9">
    <location>
        <begin position="1297"/>
        <end position="1327"/>
    </location>
</feature>
<protein>
    <recommendedName>
        <fullName evidence="1">RNA-directed DNA polymerase</fullName>
        <ecNumber evidence="1">2.7.7.49</ecNumber>
    </recommendedName>
</protein>
<feature type="domain" description="CCHC-type" evidence="10">
    <location>
        <begin position="230"/>
        <end position="246"/>
    </location>
</feature>
<dbReference type="PROSITE" id="PS50158">
    <property type="entry name" value="ZF_CCHC"/>
    <property type="match status" value="2"/>
</dbReference>
<dbReference type="PROSITE" id="PS50994">
    <property type="entry name" value="INTEGRASE"/>
    <property type="match status" value="1"/>
</dbReference>
<gene>
    <name evidence="13" type="ORF">MEUPH1_LOCUS24903</name>
</gene>
<dbReference type="SUPFAM" id="SSF57756">
    <property type="entry name" value="Retrovirus zinc finger-like domains"/>
    <property type="match status" value="1"/>
</dbReference>
<organism evidence="13 14">
    <name type="scientific">Macrosiphum euphorbiae</name>
    <name type="common">potato aphid</name>
    <dbReference type="NCBI Taxonomy" id="13131"/>
    <lineage>
        <taxon>Eukaryota</taxon>
        <taxon>Metazoa</taxon>
        <taxon>Ecdysozoa</taxon>
        <taxon>Arthropoda</taxon>
        <taxon>Hexapoda</taxon>
        <taxon>Insecta</taxon>
        <taxon>Pterygota</taxon>
        <taxon>Neoptera</taxon>
        <taxon>Paraneoptera</taxon>
        <taxon>Hemiptera</taxon>
        <taxon>Sternorrhyncha</taxon>
        <taxon>Aphidomorpha</taxon>
        <taxon>Aphidoidea</taxon>
        <taxon>Aphididae</taxon>
        <taxon>Macrosiphini</taxon>
        <taxon>Macrosiphum</taxon>
    </lineage>
</organism>
<dbReference type="InterPro" id="IPR041373">
    <property type="entry name" value="RT_RNaseH"/>
</dbReference>
<dbReference type="PROSITE" id="PS50878">
    <property type="entry name" value="RT_POL"/>
    <property type="match status" value="1"/>
</dbReference>
<evidence type="ECO:0000259" key="10">
    <source>
        <dbReference type="PROSITE" id="PS50158"/>
    </source>
</evidence>
<evidence type="ECO:0000256" key="1">
    <source>
        <dbReference type="ARBA" id="ARBA00012493"/>
    </source>
</evidence>
<evidence type="ECO:0000313" key="13">
    <source>
        <dbReference type="EMBL" id="CAI6370822.1"/>
    </source>
</evidence>
<keyword evidence="3" id="KW-0548">Nucleotidyltransferase</keyword>
<dbReference type="InterPro" id="IPR000477">
    <property type="entry name" value="RT_dom"/>
</dbReference>
<dbReference type="CDD" id="cd01647">
    <property type="entry name" value="RT_LTR"/>
    <property type="match status" value="1"/>
</dbReference>
<dbReference type="FunFam" id="3.10.20.370:FF:000001">
    <property type="entry name" value="Retrovirus-related Pol polyprotein from transposon 17.6-like protein"/>
    <property type="match status" value="1"/>
</dbReference>
<dbReference type="Gene3D" id="2.40.70.10">
    <property type="entry name" value="Acid Proteases"/>
    <property type="match status" value="1"/>
</dbReference>
<dbReference type="Pfam" id="PF17921">
    <property type="entry name" value="Integrase_H2C2"/>
    <property type="match status" value="1"/>
</dbReference>
<dbReference type="InterPro" id="IPR012337">
    <property type="entry name" value="RNaseH-like_sf"/>
</dbReference>
<dbReference type="EC" id="2.7.7.49" evidence="1"/>
<keyword evidence="2" id="KW-0808">Transferase</keyword>
<dbReference type="SMART" id="SM00343">
    <property type="entry name" value="ZnF_C2HC"/>
    <property type="match status" value="2"/>
</dbReference>
<dbReference type="Gene3D" id="3.10.10.10">
    <property type="entry name" value="HIV Type 1 Reverse Transcriptase, subunit A, domain 1"/>
    <property type="match status" value="1"/>
</dbReference>
<dbReference type="InterPro" id="IPR043502">
    <property type="entry name" value="DNA/RNA_pol_sf"/>
</dbReference>
<dbReference type="CDD" id="cd09274">
    <property type="entry name" value="RNase_HI_RT_Ty3"/>
    <property type="match status" value="1"/>
</dbReference>
<feature type="compositionally biased region" description="Polar residues" evidence="9">
    <location>
        <begin position="11"/>
        <end position="26"/>
    </location>
</feature>
<evidence type="ECO:0000256" key="6">
    <source>
        <dbReference type="ARBA" id="ARBA00022801"/>
    </source>
</evidence>
<dbReference type="Gene3D" id="1.10.340.70">
    <property type="match status" value="1"/>
</dbReference>
<dbReference type="Pfam" id="PF17917">
    <property type="entry name" value="RT_RNaseH"/>
    <property type="match status" value="1"/>
</dbReference>
<dbReference type="Pfam" id="PF00665">
    <property type="entry name" value="rve"/>
    <property type="match status" value="1"/>
</dbReference>
<name>A0AAV0XSI3_9HEMI</name>
<dbReference type="SUPFAM" id="SSF56672">
    <property type="entry name" value="DNA/RNA polymerases"/>
    <property type="match status" value="1"/>
</dbReference>
<dbReference type="GO" id="GO:0003964">
    <property type="term" value="F:RNA-directed DNA polymerase activity"/>
    <property type="evidence" value="ECO:0007669"/>
    <property type="project" value="UniProtKB-KW"/>
</dbReference>
<dbReference type="InterPro" id="IPR050951">
    <property type="entry name" value="Retrovirus_Pol_polyprotein"/>
</dbReference>
<dbReference type="Pfam" id="PF00078">
    <property type="entry name" value="RVT_1"/>
    <property type="match status" value="1"/>
</dbReference>
<feature type="domain" description="CCHC-type" evidence="10">
    <location>
        <begin position="252"/>
        <end position="268"/>
    </location>
</feature>
<dbReference type="GO" id="GO:0042575">
    <property type="term" value="C:DNA polymerase complex"/>
    <property type="evidence" value="ECO:0007669"/>
    <property type="project" value="UniProtKB-ARBA"/>
</dbReference>
<dbReference type="CDD" id="cd00303">
    <property type="entry name" value="retropepsin_like"/>
    <property type="match status" value="1"/>
</dbReference>
<evidence type="ECO:0000259" key="12">
    <source>
        <dbReference type="PROSITE" id="PS50994"/>
    </source>
</evidence>
<keyword evidence="7" id="KW-0695">RNA-directed DNA polymerase</keyword>
<dbReference type="GO" id="GO:0016787">
    <property type="term" value="F:hydrolase activity"/>
    <property type="evidence" value="ECO:0007669"/>
    <property type="project" value="UniProtKB-KW"/>
</dbReference>
<keyword evidence="14" id="KW-1185">Reference proteome</keyword>
<evidence type="ECO:0000256" key="4">
    <source>
        <dbReference type="ARBA" id="ARBA00022722"/>
    </source>
</evidence>
<evidence type="ECO:0000313" key="14">
    <source>
        <dbReference type="Proteomes" id="UP001160148"/>
    </source>
</evidence>
<keyword evidence="8" id="KW-0863">Zinc-finger</keyword>
<evidence type="ECO:0000256" key="7">
    <source>
        <dbReference type="ARBA" id="ARBA00022918"/>
    </source>
</evidence>
<keyword evidence="4" id="KW-0540">Nuclease</keyword>
<comment type="caution">
    <text evidence="13">The sequence shown here is derived from an EMBL/GenBank/DDBJ whole genome shotgun (WGS) entry which is preliminary data.</text>
</comment>
<dbReference type="InterPro" id="IPR001584">
    <property type="entry name" value="Integrase_cat-core"/>
</dbReference>
<evidence type="ECO:0000256" key="2">
    <source>
        <dbReference type="ARBA" id="ARBA00022679"/>
    </source>
</evidence>
<feature type="region of interest" description="Disordered" evidence="9">
    <location>
        <begin position="1"/>
        <end position="26"/>
    </location>
</feature>
<evidence type="ECO:0000256" key="5">
    <source>
        <dbReference type="ARBA" id="ARBA00022759"/>
    </source>
</evidence>